<evidence type="ECO:0000256" key="3">
    <source>
        <dbReference type="ARBA" id="ARBA00023027"/>
    </source>
</evidence>
<comment type="caution">
    <text evidence="5">The sequence shown here is derived from an EMBL/GenBank/DDBJ whole genome shotgun (WGS) entry which is preliminary data.</text>
</comment>
<feature type="domain" description="Aldehyde dehydrogenase" evidence="4">
    <location>
        <begin position="20"/>
        <end position="478"/>
    </location>
</feature>
<proteinExistence type="inferred from homology"/>
<dbReference type="Proteomes" id="UP000563524">
    <property type="component" value="Unassembled WGS sequence"/>
</dbReference>
<dbReference type="EMBL" id="JACHOB010000001">
    <property type="protein sequence ID" value="MBB4658130.1"/>
    <property type="molecule type" value="Genomic_DNA"/>
</dbReference>
<evidence type="ECO:0000313" key="6">
    <source>
        <dbReference type="Proteomes" id="UP000563524"/>
    </source>
</evidence>
<dbReference type="InterPro" id="IPR016163">
    <property type="entry name" value="Ald_DH_C"/>
</dbReference>
<name>A0A840I244_9PROT</name>
<evidence type="ECO:0000313" key="5">
    <source>
        <dbReference type="EMBL" id="MBB4658130.1"/>
    </source>
</evidence>
<gene>
    <name evidence="5" type="ORF">GGQ59_000630</name>
</gene>
<evidence type="ECO:0000259" key="4">
    <source>
        <dbReference type="Pfam" id="PF00171"/>
    </source>
</evidence>
<dbReference type="InterPro" id="IPR016161">
    <property type="entry name" value="Ald_DH/histidinol_DH"/>
</dbReference>
<dbReference type="AlphaFoldDB" id="A0A840I244"/>
<sequence>MADAPTPYEKLDQLWIAGKWRQGSGEPTDNKNPWTGETLFSYGTATRDDVDEALRASKAAQAEWAALPPAARAASMAKMVEIIESRSDELMDWIVRESGGTKVKAALEVKLITGVFREAAILPYMVEGRILPEDIEGKESRCYRKPVGVVALISPWNFPMQLTARTLGPALAVGNGVVLKPASDTPVTGGTLFAAMLEEAGIPEGLVSVLPGPGSEVGDALIGHEIPRVVSFTGSTPVGRGVGKSALDAKVIKQLELELGGNGPIVVLDDADIDLAVRASLWGKFMHQGQICMIANRIVVHDAVYDEFVDRFVAGAKSLKRGDPDDPATFIGPIINDSQMKSIRKLIEKAKSEGATCLLGGEPEGLVLPPHVFADVAEDSCLVTNEIFGPVAPIQRASDEEDALRLANATDYGLSSAVFTKDVDRGVRFARRIEAGMTHVNDQPVNDSPFGPFGGEKNSGLGRFNGRWAVEAFTTDHWITVQRTPRDYPFAAD</sequence>
<dbReference type="SUPFAM" id="SSF53720">
    <property type="entry name" value="ALDH-like"/>
    <property type="match status" value="1"/>
</dbReference>
<dbReference type="Pfam" id="PF00171">
    <property type="entry name" value="Aldedh"/>
    <property type="match status" value="1"/>
</dbReference>
<evidence type="ECO:0000256" key="1">
    <source>
        <dbReference type="ARBA" id="ARBA00009986"/>
    </source>
</evidence>
<dbReference type="RefSeq" id="WP_183815730.1">
    <property type="nucleotide sequence ID" value="NZ_JACHOB010000001.1"/>
</dbReference>
<dbReference type="InterPro" id="IPR015590">
    <property type="entry name" value="Aldehyde_DH_dom"/>
</dbReference>
<dbReference type="InterPro" id="IPR016162">
    <property type="entry name" value="Ald_DH_N"/>
</dbReference>
<accession>A0A840I244</accession>
<dbReference type="Gene3D" id="3.40.309.10">
    <property type="entry name" value="Aldehyde Dehydrogenase, Chain A, domain 2"/>
    <property type="match status" value="1"/>
</dbReference>
<comment type="similarity">
    <text evidence="1">Belongs to the aldehyde dehydrogenase family.</text>
</comment>
<dbReference type="GO" id="GO:0004029">
    <property type="term" value="F:aldehyde dehydrogenase (NAD+) activity"/>
    <property type="evidence" value="ECO:0007669"/>
    <property type="project" value="UniProtKB-EC"/>
</dbReference>
<keyword evidence="6" id="KW-1185">Reference proteome</keyword>
<dbReference type="FunFam" id="3.40.309.10:FF:000010">
    <property type="entry name" value="Gamma-aminobutyraldehyde dehydrogenase"/>
    <property type="match status" value="1"/>
</dbReference>
<keyword evidence="3" id="KW-0520">NAD</keyword>
<evidence type="ECO:0000256" key="2">
    <source>
        <dbReference type="ARBA" id="ARBA00023002"/>
    </source>
</evidence>
<dbReference type="EC" id="1.2.1.3" evidence="5"/>
<dbReference type="Gene3D" id="3.40.605.10">
    <property type="entry name" value="Aldehyde Dehydrogenase, Chain A, domain 1"/>
    <property type="match status" value="1"/>
</dbReference>
<protein>
    <submittedName>
        <fullName evidence="5">Aldehyde dehydrogenase (NAD+)</fullName>
        <ecNumber evidence="5">1.2.1.3</ecNumber>
    </submittedName>
</protein>
<dbReference type="PANTHER" id="PTHR42986:SF1">
    <property type="entry name" value="BENZALDEHYDE DEHYDROGENASE YFMT"/>
    <property type="match status" value="1"/>
</dbReference>
<dbReference type="PANTHER" id="PTHR42986">
    <property type="entry name" value="BENZALDEHYDE DEHYDROGENASE YFMT"/>
    <property type="match status" value="1"/>
</dbReference>
<reference evidence="5 6" key="1">
    <citation type="submission" date="2020-08" db="EMBL/GenBank/DDBJ databases">
        <title>Genomic Encyclopedia of Type Strains, Phase IV (KMG-IV): sequencing the most valuable type-strain genomes for metagenomic binning, comparative biology and taxonomic classification.</title>
        <authorList>
            <person name="Goeker M."/>
        </authorList>
    </citation>
    <scope>NUCLEOTIDE SEQUENCE [LARGE SCALE GENOMIC DNA]</scope>
    <source>
        <strain evidence="5 6">DSM 102850</strain>
    </source>
</reference>
<keyword evidence="2 5" id="KW-0560">Oxidoreductase</keyword>
<organism evidence="5 6">
    <name type="scientific">Parvularcula dongshanensis</name>
    <dbReference type="NCBI Taxonomy" id="1173995"/>
    <lineage>
        <taxon>Bacteria</taxon>
        <taxon>Pseudomonadati</taxon>
        <taxon>Pseudomonadota</taxon>
        <taxon>Alphaproteobacteria</taxon>
        <taxon>Parvularculales</taxon>
        <taxon>Parvularculaceae</taxon>
        <taxon>Parvularcula</taxon>
    </lineage>
</organism>